<protein>
    <submittedName>
        <fullName evidence="3">WecB/TagA/CpsF family glycosyltransferase</fullName>
    </submittedName>
</protein>
<dbReference type="Pfam" id="PF03808">
    <property type="entry name" value="Glyco_tran_WecG"/>
    <property type="match status" value="1"/>
</dbReference>
<dbReference type="PANTHER" id="PTHR34136">
    <property type="match status" value="1"/>
</dbReference>
<reference evidence="3 4" key="1">
    <citation type="journal article" date="2020" name="Cell Host Microbe">
        <title>Functional and Genomic Variation between Human-Derived Isolates of Lachnospiraceae Reveals Inter- and Intra-Species Diversity.</title>
        <authorList>
            <person name="Sorbara M.T."/>
            <person name="Littmann E.R."/>
            <person name="Fontana E."/>
            <person name="Moody T.U."/>
            <person name="Kohout C.E."/>
            <person name="Gjonbalaj M."/>
            <person name="Eaton V."/>
            <person name="Seok R."/>
            <person name="Leiner I.M."/>
            <person name="Pamer E.G."/>
        </authorList>
    </citation>
    <scope>NUCLEOTIDE SEQUENCE [LARGE SCALE GENOMIC DNA]</scope>
    <source>
        <strain evidence="3 4">MSK.17.74</strain>
    </source>
</reference>
<proteinExistence type="predicted"/>
<dbReference type="InterPro" id="IPR004629">
    <property type="entry name" value="WecG_TagA_CpsF"/>
</dbReference>
<keyword evidence="1" id="KW-0328">Glycosyltransferase</keyword>
<accession>A0ABX2H3D4</accession>
<evidence type="ECO:0000313" key="3">
    <source>
        <dbReference type="EMBL" id="NSG84695.1"/>
    </source>
</evidence>
<name>A0ABX2H3D4_9FIRM</name>
<keyword evidence="4" id="KW-1185">Reference proteome</keyword>
<gene>
    <name evidence="3" type="ORF">G5B17_04435</name>
</gene>
<dbReference type="NCBIfam" id="TIGR00696">
    <property type="entry name" value="wecG_tagA_cpsF"/>
    <property type="match status" value="1"/>
</dbReference>
<dbReference type="PANTHER" id="PTHR34136:SF1">
    <property type="entry name" value="UDP-N-ACETYL-D-MANNOSAMINURONIC ACID TRANSFERASE"/>
    <property type="match status" value="1"/>
</dbReference>
<dbReference type="Proteomes" id="UP001644719">
    <property type="component" value="Unassembled WGS sequence"/>
</dbReference>
<evidence type="ECO:0000313" key="4">
    <source>
        <dbReference type="Proteomes" id="UP001644719"/>
    </source>
</evidence>
<evidence type="ECO:0000256" key="1">
    <source>
        <dbReference type="ARBA" id="ARBA00022676"/>
    </source>
</evidence>
<dbReference type="RefSeq" id="WP_173769423.1">
    <property type="nucleotide sequence ID" value="NZ_JAAITS010000009.1"/>
</dbReference>
<dbReference type="CDD" id="cd06533">
    <property type="entry name" value="Glyco_transf_WecG_TagA"/>
    <property type="match status" value="1"/>
</dbReference>
<dbReference type="EMBL" id="JAAITS010000009">
    <property type="protein sequence ID" value="NSG84695.1"/>
    <property type="molecule type" value="Genomic_DNA"/>
</dbReference>
<sequence>MEYKRKVDKKHIPTCNIMGVNIAAINMEWLVDYLEKNISEIKGDYICVSNVHTTVTSFEDADYCAIQNGGLMAIPDGGPLSTVGQKRGHKNMERTTGPSLMGEIFEISAKKGYRHYFYGSKEETLELLYQKLTSNYPGIQIAGMYSPPFRPLTEEEDKAIIERINETKPDFVWVGLGAPKQEKWMAAHQGKIDGLMLGVGAGFDYYAENIKRAPMWMQKHNLEWVYRLVQDPKRLFKRYWSTNTKFIWNAMIRGK</sequence>
<evidence type="ECO:0000256" key="2">
    <source>
        <dbReference type="ARBA" id="ARBA00022679"/>
    </source>
</evidence>
<comment type="caution">
    <text evidence="3">The sequence shown here is derived from an EMBL/GenBank/DDBJ whole genome shotgun (WGS) entry which is preliminary data.</text>
</comment>
<organism evidence="3 4">
    <name type="scientific">Blautia faecis</name>
    <dbReference type="NCBI Taxonomy" id="871665"/>
    <lineage>
        <taxon>Bacteria</taxon>
        <taxon>Bacillati</taxon>
        <taxon>Bacillota</taxon>
        <taxon>Clostridia</taxon>
        <taxon>Lachnospirales</taxon>
        <taxon>Lachnospiraceae</taxon>
        <taxon>Blautia</taxon>
    </lineage>
</organism>
<keyword evidence="2" id="KW-0808">Transferase</keyword>